<dbReference type="InterPro" id="IPR003744">
    <property type="entry name" value="YhhQ"/>
</dbReference>
<comment type="caution">
    <text evidence="2">The sequence shown here is derived from an EMBL/GenBank/DDBJ whole genome shotgun (WGS) entry which is preliminary data.</text>
</comment>
<keyword evidence="1" id="KW-0812">Transmembrane</keyword>
<evidence type="ECO:0000313" key="2">
    <source>
        <dbReference type="EMBL" id="MDP8187384.1"/>
    </source>
</evidence>
<evidence type="ECO:0000313" key="3">
    <source>
        <dbReference type="Proteomes" id="UP001230466"/>
    </source>
</evidence>
<evidence type="ECO:0000256" key="1">
    <source>
        <dbReference type="SAM" id="Phobius"/>
    </source>
</evidence>
<dbReference type="Proteomes" id="UP001230466">
    <property type="component" value="Unassembled WGS sequence"/>
</dbReference>
<proteinExistence type="predicted"/>
<feature type="transmembrane region" description="Helical" evidence="1">
    <location>
        <begin position="69"/>
        <end position="88"/>
    </location>
</feature>
<dbReference type="EMBL" id="JASAYJ010000011">
    <property type="protein sequence ID" value="MDP8187384.1"/>
    <property type="molecule type" value="Genomic_DNA"/>
</dbReference>
<name>A0AAW8CLZ9_9PAST</name>
<keyword evidence="1" id="KW-0472">Membrane</keyword>
<dbReference type="Pfam" id="PF02592">
    <property type="entry name" value="Vut_1"/>
    <property type="match status" value="1"/>
</dbReference>
<feature type="transmembrane region" description="Helical" evidence="1">
    <location>
        <begin position="125"/>
        <end position="148"/>
    </location>
</feature>
<accession>A0AAW8CLZ9</accession>
<feature type="transmembrane region" description="Helical" evidence="1">
    <location>
        <begin position="38"/>
        <end position="57"/>
    </location>
</feature>
<dbReference type="RefSeq" id="WP_211598028.1">
    <property type="nucleotide sequence ID" value="NZ_JAGRQI010000011.1"/>
</dbReference>
<dbReference type="PANTHER" id="PTHR34300:SF2">
    <property type="entry name" value="QUEUOSINE PRECURSOR TRANSPORTER-RELATED"/>
    <property type="match status" value="1"/>
</dbReference>
<protein>
    <submittedName>
        <fullName evidence="2">VUT family protein</fullName>
    </submittedName>
</protein>
<keyword evidence="1" id="KW-1133">Transmembrane helix</keyword>
<dbReference type="AlphaFoldDB" id="A0AAW8CLZ9"/>
<feature type="transmembrane region" description="Helical" evidence="1">
    <location>
        <begin position="12"/>
        <end position="32"/>
    </location>
</feature>
<feature type="transmembrane region" description="Helical" evidence="1">
    <location>
        <begin position="154"/>
        <end position="174"/>
    </location>
</feature>
<gene>
    <name evidence="2" type="ORF">QJU78_06325</name>
</gene>
<dbReference type="PANTHER" id="PTHR34300">
    <property type="entry name" value="QUEUOSINE PRECURSOR TRANSPORTER-RELATED"/>
    <property type="match status" value="1"/>
</dbReference>
<reference evidence="2" key="1">
    <citation type="journal article" date="2023" name="Front. Microbiol.">
        <title>Phylogeography and host specificity of Pasteurellaceae pathogenic to sea-farmed fish in the north-east Atlantic.</title>
        <authorList>
            <person name="Gulla S."/>
            <person name="Colquhoun D.J."/>
            <person name="Olsen A.B."/>
            <person name="Spilsberg B."/>
            <person name="Lagesen K."/>
            <person name="Aakesson C.P."/>
            <person name="Strom S."/>
            <person name="Manji F."/>
            <person name="Birkbeck T.H."/>
            <person name="Nilsen H.K."/>
        </authorList>
    </citation>
    <scope>NUCLEOTIDE SEQUENCE</scope>
    <source>
        <strain evidence="2">VIB1234</strain>
    </source>
</reference>
<sequence>MTLPSFRGIGFSSPFFLVFLYVMSILLANLTLDTFITLPFYGMLSIGTIFFAAIFTLRDKIHFYGGLNLVYWAICIAVIVNIIVSYWLNVPSRFIFASFLSISVSELADTAVFHRFKHRRFVIRVLSSNALSVPLDSILFTFLAFYGVLPLTEIWQIIYADIIVKYGIAMLFIAKFWQFKRLQQA</sequence>
<organism evidence="2 3">
    <name type="scientific">Pasteurella atlantica</name>
    <dbReference type="NCBI Taxonomy" id="2827233"/>
    <lineage>
        <taxon>Bacteria</taxon>
        <taxon>Pseudomonadati</taxon>
        <taxon>Pseudomonadota</taxon>
        <taxon>Gammaproteobacteria</taxon>
        <taxon>Pasteurellales</taxon>
        <taxon>Pasteurellaceae</taxon>
        <taxon>Pasteurella</taxon>
    </lineage>
</organism>